<dbReference type="AlphaFoldDB" id="A0A6J6QR64"/>
<name>A0A6J6QR64_9ZZZZ</name>
<evidence type="ECO:0000313" key="2">
    <source>
        <dbReference type="EMBL" id="CAB4362345.1"/>
    </source>
</evidence>
<dbReference type="EMBL" id="CAEZYF010000004">
    <property type="protein sequence ID" value="CAB4714261.1"/>
    <property type="molecule type" value="Genomic_DNA"/>
</dbReference>
<organism evidence="3">
    <name type="scientific">freshwater metagenome</name>
    <dbReference type="NCBI Taxonomy" id="449393"/>
    <lineage>
        <taxon>unclassified sequences</taxon>
        <taxon>metagenomes</taxon>
        <taxon>ecological metagenomes</taxon>
    </lineage>
</organism>
<dbReference type="EMBL" id="CAFBMT010000002">
    <property type="protein sequence ID" value="CAB4914801.1"/>
    <property type="molecule type" value="Genomic_DNA"/>
</dbReference>
<protein>
    <submittedName>
        <fullName evidence="3">Unannotated protein</fullName>
    </submittedName>
</protein>
<sequence>MGPAPLRLEQPSADQQMRALIEPFFVERGHHAVPNLSDTVAGASVAREARGDVMARAVRFALALLNVGVQAGHHPISSPTLEGPSTLAADSYTT</sequence>
<dbReference type="EMBL" id="CAFBOL010000011">
    <property type="protein sequence ID" value="CAB4979266.1"/>
    <property type="molecule type" value="Genomic_DNA"/>
</dbReference>
<evidence type="ECO:0000256" key="1">
    <source>
        <dbReference type="SAM" id="MobiDB-lite"/>
    </source>
</evidence>
<evidence type="ECO:0000313" key="4">
    <source>
        <dbReference type="EMBL" id="CAB4914801.1"/>
    </source>
</evidence>
<feature type="region of interest" description="Disordered" evidence="1">
    <location>
        <begin position="73"/>
        <end position="94"/>
    </location>
</feature>
<dbReference type="EMBL" id="CAESGF010000001">
    <property type="protein sequence ID" value="CAB4362345.1"/>
    <property type="molecule type" value="Genomic_DNA"/>
</dbReference>
<reference evidence="3" key="1">
    <citation type="submission" date="2020-05" db="EMBL/GenBank/DDBJ databases">
        <authorList>
            <person name="Chiriac C."/>
            <person name="Salcher M."/>
            <person name="Ghai R."/>
            <person name="Kavagutti S V."/>
        </authorList>
    </citation>
    <scope>NUCLEOTIDE SEQUENCE</scope>
</reference>
<gene>
    <name evidence="3" type="ORF">UFOPK2656_00874</name>
    <name evidence="4" type="ORF">UFOPK3651_00457</name>
    <name evidence="5" type="ORF">UFOPK3931_00701</name>
    <name evidence="2" type="ORF">UFOPK4189_00118</name>
</gene>
<evidence type="ECO:0000313" key="5">
    <source>
        <dbReference type="EMBL" id="CAB4979266.1"/>
    </source>
</evidence>
<accession>A0A6J6QR64</accession>
<proteinExistence type="predicted"/>
<evidence type="ECO:0000313" key="3">
    <source>
        <dbReference type="EMBL" id="CAB4714261.1"/>
    </source>
</evidence>